<comment type="subunit">
    <text evidence="3">Homodimer.</text>
</comment>
<dbReference type="Proteomes" id="UP000000560">
    <property type="component" value="Chromosome IV"/>
</dbReference>
<dbReference type="GeneID" id="74896710"/>
<dbReference type="eggNOG" id="ENOG502QS9T">
    <property type="taxonomic scope" value="Eukaryota"/>
</dbReference>
<dbReference type="VEuPathDB" id="FungiDB:AN10974"/>
<reference evidence="12" key="2">
    <citation type="journal article" date="2009" name="Fungal Genet. Biol.">
        <title>The 2008 update of the Aspergillus nidulans genome annotation: a community effort.</title>
        <authorList>
            <person name="Wortman J.R."/>
            <person name="Gilsenan J.M."/>
            <person name="Joardar V."/>
            <person name="Deegan J."/>
            <person name="Clutterbuck J."/>
            <person name="Andersen M.R."/>
            <person name="Archer D."/>
            <person name="Bencina M."/>
            <person name="Braus G."/>
            <person name="Coutinho P."/>
            <person name="von Dohren H."/>
            <person name="Doonan J."/>
            <person name="Driessen A.J."/>
            <person name="Durek P."/>
            <person name="Espeso E."/>
            <person name="Fekete E."/>
            <person name="Flipphi M."/>
            <person name="Estrada C.G."/>
            <person name="Geysens S."/>
            <person name="Goldman G."/>
            <person name="de Groot P.W."/>
            <person name="Hansen K."/>
            <person name="Harris S.D."/>
            <person name="Heinekamp T."/>
            <person name="Helmstaedt K."/>
            <person name="Henrissat B."/>
            <person name="Hofmann G."/>
            <person name="Homan T."/>
            <person name="Horio T."/>
            <person name="Horiuchi H."/>
            <person name="James S."/>
            <person name="Jones M."/>
            <person name="Karaffa L."/>
            <person name="Karanyi Z."/>
            <person name="Kato M."/>
            <person name="Keller N."/>
            <person name="Kelly D.E."/>
            <person name="Kiel J.A."/>
            <person name="Kim J.M."/>
            <person name="van der Klei I.J."/>
            <person name="Klis F.M."/>
            <person name="Kovalchuk A."/>
            <person name="Krasevec N."/>
            <person name="Kubicek C.P."/>
            <person name="Liu B."/>
            <person name="Maccabe A."/>
            <person name="Meyer V."/>
            <person name="Mirabito P."/>
            <person name="Miskei M."/>
            <person name="Mos M."/>
            <person name="Mullins J."/>
            <person name="Nelson D.R."/>
            <person name="Nielsen J."/>
            <person name="Oakley B.R."/>
            <person name="Osmani S.A."/>
            <person name="Pakula T."/>
            <person name="Paszewski A."/>
            <person name="Paulsen I."/>
            <person name="Pilsyk S."/>
            <person name="Pocsi I."/>
            <person name="Punt P.J."/>
            <person name="Ram A.F."/>
            <person name="Ren Q."/>
            <person name="Robellet X."/>
            <person name="Robson G."/>
            <person name="Seiboth B."/>
            <person name="van Solingen P."/>
            <person name="Specht T."/>
            <person name="Sun J."/>
            <person name="Taheri-Talesh N."/>
            <person name="Takeshita N."/>
            <person name="Ussery D."/>
            <person name="vanKuyk P.A."/>
            <person name="Visser H."/>
            <person name="van de Vondervoort P.J."/>
            <person name="de Vries R.P."/>
            <person name="Walton J."/>
            <person name="Xiang X."/>
            <person name="Xiong Y."/>
            <person name="Zeng A.P."/>
            <person name="Brandt B.W."/>
            <person name="Cornell M.J."/>
            <person name="van den Hondel C.A."/>
            <person name="Visser J."/>
            <person name="Oliver S.G."/>
            <person name="Turner G."/>
        </authorList>
    </citation>
    <scope>GENOME REANNOTATION</scope>
    <source>
        <strain evidence="12">FGSC A4 / ATCC 38163 / CBS 112.46 / NRRL 194 / M139</strain>
    </source>
</reference>
<organism evidence="11 12">
    <name type="scientific">Emericella nidulans (strain FGSC A4 / ATCC 38163 / CBS 112.46 / NRRL 194 / M139)</name>
    <name type="common">Aspergillus nidulans</name>
    <dbReference type="NCBI Taxonomy" id="227321"/>
    <lineage>
        <taxon>Eukaryota</taxon>
        <taxon>Fungi</taxon>
        <taxon>Dikarya</taxon>
        <taxon>Ascomycota</taxon>
        <taxon>Pezizomycotina</taxon>
        <taxon>Eurotiomycetes</taxon>
        <taxon>Eurotiomycetidae</taxon>
        <taxon>Eurotiales</taxon>
        <taxon>Aspergillaceae</taxon>
        <taxon>Aspergillus</taxon>
        <taxon>Aspergillus subgen. Nidulantes</taxon>
    </lineage>
</organism>
<evidence type="ECO:0000313" key="11">
    <source>
        <dbReference type="EMBL" id="CBF79757.1"/>
    </source>
</evidence>
<dbReference type="KEGG" id="ani:ANIA_10974"/>
<keyword evidence="5" id="KW-0489">Methyltransferase</keyword>
<dbReference type="InterPro" id="IPR017805">
    <property type="entry name" value="SAM_MeTrfase_EasF-type_put"/>
</dbReference>
<dbReference type="OMA" id="FGCSYKY"/>
<dbReference type="Pfam" id="PF10017">
    <property type="entry name" value="Methyltransf_33"/>
    <property type="match status" value="1"/>
</dbReference>
<dbReference type="PIRSF" id="PIRSF018005">
    <property type="entry name" value="UCP018005"/>
    <property type="match status" value="1"/>
</dbReference>
<accession>C8VBW6</accession>
<sequence length="329" mass="37177">MSPVALSPKRVDIVDIRGNDMQYSLVNEIHKGLNPPNGTRRSLPTMLLYDSEGLKLFEKITYVDEYYLTNAEIEVLEKHSRRLVEKIPSNAQLLELGSGNLRKIEILLREFERVGKPVDYYALDLSLSELERTFSNVSLEEYKSVGFHGLHGTYDDAHTWLSDPKNRERPTVVLSMGSSLGNFSPPDAAAFLAGFATLLKPSDFMVIGLDACEDPDRVYKAYNDSAGITRKFYENGLANANKTLGHEVFRPDEWEVVTEYDAVNGRHQAFYVPTKDVSVGDVLLRRGEKIIFEEAFKYGCQAREKLWHDAGLIEAAEFGSGSEDYRTYI</sequence>
<dbReference type="InterPro" id="IPR019257">
    <property type="entry name" value="MeTrfase_dom"/>
</dbReference>
<evidence type="ECO:0000256" key="5">
    <source>
        <dbReference type="ARBA" id="ARBA00022603"/>
    </source>
</evidence>
<evidence type="ECO:0000256" key="1">
    <source>
        <dbReference type="ARBA" id="ARBA00005107"/>
    </source>
</evidence>
<gene>
    <name evidence="11" type="ORF">ANIA_10974</name>
</gene>
<dbReference type="PANTHER" id="PTHR43397">
    <property type="entry name" value="ERGOTHIONEINE BIOSYNTHESIS PROTEIN 1"/>
    <property type="match status" value="1"/>
</dbReference>
<proteinExistence type="inferred from homology"/>
<keyword evidence="7" id="KW-0949">S-adenosyl-L-methionine</keyword>
<evidence type="ECO:0000256" key="4">
    <source>
        <dbReference type="ARBA" id="ARBA00022589"/>
    </source>
</evidence>
<dbReference type="NCBIfam" id="TIGR03439">
    <property type="entry name" value="methyl_EasF"/>
    <property type="match status" value="1"/>
</dbReference>
<keyword evidence="4" id="KW-0017">Alkaloid metabolism</keyword>
<dbReference type="InParanoid" id="C8VBW6"/>
<dbReference type="GO" id="GO:0032259">
    <property type="term" value="P:methylation"/>
    <property type="evidence" value="ECO:0007669"/>
    <property type="project" value="UniProtKB-KW"/>
</dbReference>
<dbReference type="OrthoDB" id="659at2759"/>
<protein>
    <recommendedName>
        <fullName evidence="8">4-dimethylallyltryptophan N-methyltransferase</fullName>
        <ecNumber evidence="8">2.1.1.261</ecNumber>
    </recommendedName>
</protein>
<dbReference type="GO" id="GO:0009820">
    <property type="term" value="P:alkaloid metabolic process"/>
    <property type="evidence" value="ECO:0007669"/>
    <property type="project" value="UniProtKB-KW"/>
</dbReference>
<dbReference type="SUPFAM" id="SSF53335">
    <property type="entry name" value="S-adenosyl-L-methionine-dependent methyltransferases"/>
    <property type="match status" value="1"/>
</dbReference>
<dbReference type="AlphaFoldDB" id="C8VBW6"/>
<keyword evidence="12" id="KW-1185">Reference proteome</keyword>
<evidence type="ECO:0000313" key="12">
    <source>
        <dbReference type="Proteomes" id="UP000000560"/>
    </source>
</evidence>
<evidence type="ECO:0000256" key="3">
    <source>
        <dbReference type="ARBA" id="ARBA00011738"/>
    </source>
</evidence>
<evidence type="ECO:0000256" key="2">
    <source>
        <dbReference type="ARBA" id="ARBA00008361"/>
    </source>
</evidence>
<dbReference type="Gene3D" id="3.40.50.150">
    <property type="entry name" value="Vaccinia Virus protein VP39"/>
    <property type="match status" value="1"/>
</dbReference>
<evidence type="ECO:0000256" key="7">
    <source>
        <dbReference type="ARBA" id="ARBA00022691"/>
    </source>
</evidence>
<evidence type="ECO:0000256" key="6">
    <source>
        <dbReference type="ARBA" id="ARBA00022679"/>
    </source>
</evidence>
<evidence type="ECO:0000259" key="10">
    <source>
        <dbReference type="Pfam" id="PF10017"/>
    </source>
</evidence>
<dbReference type="STRING" id="227321.C8VBW6"/>
<dbReference type="EMBL" id="BN001304">
    <property type="protein sequence ID" value="CBF79757.1"/>
    <property type="molecule type" value="Genomic_DNA"/>
</dbReference>
<dbReference type="PANTHER" id="PTHR43397:SF1">
    <property type="entry name" value="ERGOTHIONEINE BIOSYNTHESIS PROTEIN 1"/>
    <property type="match status" value="1"/>
</dbReference>
<name>C8VBW6_EMENI</name>
<dbReference type="HOGENOM" id="CLU_049766_0_2_1"/>
<comment type="pathway">
    <text evidence="1">Alkaloid biosynthesis; ergot alkaloid biosynthesis.</text>
</comment>
<evidence type="ECO:0000256" key="8">
    <source>
        <dbReference type="ARBA" id="ARBA00039094"/>
    </source>
</evidence>
<keyword evidence="6" id="KW-0808">Transferase</keyword>
<feature type="domain" description="Histidine-specific methyltransferase SAM-dependent" evidence="10">
    <location>
        <begin position="27"/>
        <end position="327"/>
    </location>
</feature>
<dbReference type="InterPro" id="IPR051128">
    <property type="entry name" value="EgtD_Methyltrsf_superfamily"/>
</dbReference>
<reference evidence="12" key="1">
    <citation type="journal article" date="2005" name="Nature">
        <title>Sequencing of Aspergillus nidulans and comparative analysis with A. fumigatus and A. oryzae.</title>
        <authorList>
            <person name="Galagan J.E."/>
            <person name="Calvo S.E."/>
            <person name="Cuomo C."/>
            <person name="Ma L.J."/>
            <person name="Wortman J.R."/>
            <person name="Batzoglou S."/>
            <person name="Lee S.I."/>
            <person name="Basturkmen M."/>
            <person name="Spevak C.C."/>
            <person name="Clutterbuck J."/>
            <person name="Kapitonov V."/>
            <person name="Jurka J."/>
            <person name="Scazzocchio C."/>
            <person name="Farman M."/>
            <person name="Butler J."/>
            <person name="Purcell S."/>
            <person name="Harris S."/>
            <person name="Braus G.H."/>
            <person name="Draht O."/>
            <person name="Busch S."/>
            <person name="D'Enfert C."/>
            <person name="Bouchier C."/>
            <person name="Goldman G.H."/>
            <person name="Bell-Pedersen D."/>
            <person name="Griffiths-Jones S."/>
            <person name="Doonan J.H."/>
            <person name="Yu J."/>
            <person name="Vienken K."/>
            <person name="Pain A."/>
            <person name="Freitag M."/>
            <person name="Selker E.U."/>
            <person name="Archer D.B."/>
            <person name="Penalva M.A."/>
            <person name="Oakley B.R."/>
            <person name="Momany M."/>
            <person name="Tanaka T."/>
            <person name="Kumagai T."/>
            <person name="Asai K."/>
            <person name="Machida M."/>
            <person name="Nierman W.C."/>
            <person name="Denning D.W."/>
            <person name="Caddick M."/>
            <person name="Hynes M."/>
            <person name="Paoletti M."/>
            <person name="Fischer R."/>
            <person name="Miller B."/>
            <person name="Dyer P."/>
            <person name="Sachs M.S."/>
            <person name="Osmani S.A."/>
            <person name="Birren B.W."/>
        </authorList>
    </citation>
    <scope>NUCLEOTIDE SEQUENCE [LARGE SCALE GENOMIC DNA]</scope>
    <source>
        <strain evidence="12">FGSC A4 / ATCC 38163 / CBS 112.46 / NRRL 194 / M139</strain>
    </source>
</reference>
<dbReference type="GO" id="GO:0052706">
    <property type="term" value="F:L-histidine N(alpha)-methyltransferase activity"/>
    <property type="evidence" value="ECO:0000318"/>
    <property type="project" value="GO_Central"/>
</dbReference>
<dbReference type="RefSeq" id="XP_050467999.1">
    <property type="nucleotide sequence ID" value="XM_050612039.1"/>
</dbReference>
<evidence type="ECO:0000256" key="9">
    <source>
        <dbReference type="ARBA" id="ARBA00049425"/>
    </source>
</evidence>
<comment type="catalytic activity">
    <reaction evidence="9">
        <text>4-(3-methylbut-2-enyl)-L-tryptophan + S-adenosyl-L-methionine = 4-(3-methylbut-2-enyl)-L-abrine + S-adenosyl-L-homocysteine + H(+)</text>
        <dbReference type="Rhea" id="RHEA:34435"/>
        <dbReference type="ChEBI" id="CHEBI:15378"/>
        <dbReference type="ChEBI" id="CHEBI:57856"/>
        <dbReference type="ChEBI" id="CHEBI:58209"/>
        <dbReference type="ChEBI" id="CHEBI:59789"/>
        <dbReference type="ChEBI" id="CHEBI:67248"/>
        <dbReference type="EC" id="2.1.1.261"/>
    </reaction>
</comment>
<dbReference type="EC" id="2.1.1.261" evidence="8"/>
<dbReference type="InterPro" id="IPR017804">
    <property type="entry name" value="MeTrfase_EgtD-like"/>
</dbReference>
<dbReference type="InterPro" id="IPR029063">
    <property type="entry name" value="SAM-dependent_MTases_sf"/>
</dbReference>
<comment type="similarity">
    <text evidence="2">Belongs to the methyltransferase superfamily.</text>
</comment>